<proteinExistence type="predicted"/>
<dbReference type="AlphaFoldDB" id="A0AAD7EPW7"/>
<accession>A0AAD7EPW7</accession>
<reference evidence="2" key="1">
    <citation type="submission" date="2023-03" db="EMBL/GenBank/DDBJ databases">
        <title>Massive genome expansion in bonnet fungi (Mycena s.s.) driven by repeated elements and novel gene families across ecological guilds.</title>
        <authorList>
            <consortium name="Lawrence Berkeley National Laboratory"/>
            <person name="Harder C.B."/>
            <person name="Miyauchi S."/>
            <person name="Viragh M."/>
            <person name="Kuo A."/>
            <person name="Thoen E."/>
            <person name="Andreopoulos B."/>
            <person name="Lu D."/>
            <person name="Skrede I."/>
            <person name="Drula E."/>
            <person name="Henrissat B."/>
            <person name="Morin E."/>
            <person name="Kohler A."/>
            <person name="Barry K."/>
            <person name="LaButti K."/>
            <person name="Morin E."/>
            <person name="Salamov A."/>
            <person name="Lipzen A."/>
            <person name="Mereny Z."/>
            <person name="Hegedus B."/>
            <person name="Baldrian P."/>
            <person name="Stursova M."/>
            <person name="Weitz H."/>
            <person name="Taylor A."/>
            <person name="Grigoriev I.V."/>
            <person name="Nagy L.G."/>
            <person name="Martin F."/>
            <person name="Kauserud H."/>
        </authorList>
    </citation>
    <scope>NUCLEOTIDE SEQUENCE</scope>
    <source>
        <strain evidence="2">CBHHK002</strain>
    </source>
</reference>
<gene>
    <name evidence="2" type="ORF">DFH08DRAFT_811584</name>
</gene>
<comment type="caution">
    <text evidence="2">The sequence shown here is derived from an EMBL/GenBank/DDBJ whole genome shotgun (WGS) entry which is preliminary data.</text>
</comment>
<evidence type="ECO:0000313" key="2">
    <source>
        <dbReference type="EMBL" id="KAJ7342502.1"/>
    </source>
</evidence>
<feature type="region of interest" description="Disordered" evidence="1">
    <location>
        <begin position="1"/>
        <end position="21"/>
    </location>
</feature>
<dbReference type="Proteomes" id="UP001218218">
    <property type="component" value="Unassembled WGS sequence"/>
</dbReference>
<keyword evidence="3" id="KW-1185">Reference proteome</keyword>
<name>A0AAD7EPW7_9AGAR</name>
<organism evidence="2 3">
    <name type="scientific">Mycena albidolilacea</name>
    <dbReference type="NCBI Taxonomy" id="1033008"/>
    <lineage>
        <taxon>Eukaryota</taxon>
        <taxon>Fungi</taxon>
        <taxon>Dikarya</taxon>
        <taxon>Basidiomycota</taxon>
        <taxon>Agaricomycotina</taxon>
        <taxon>Agaricomycetes</taxon>
        <taxon>Agaricomycetidae</taxon>
        <taxon>Agaricales</taxon>
        <taxon>Marasmiineae</taxon>
        <taxon>Mycenaceae</taxon>
        <taxon>Mycena</taxon>
    </lineage>
</organism>
<protein>
    <submittedName>
        <fullName evidence="2">Uncharacterized protein</fullName>
    </submittedName>
</protein>
<dbReference type="EMBL" id="JARIHO010000025">
    <property type="protein sequence ID" value="KAJ7342502.1"/>
    <property type="molecule type" value="Genomic_DNA"/>
</dbReference>
<evidence type="ECO:0000313" key="3">
    <source>
        <dbReference type="Proteomes" id="UP001218218"/>
    </source>
</evidence>
<sequence>MEGLKLGSKWTGPKPAKGMRNLPPKWDKQKLWMVPASELCFIYYYEYTPDGVLRCKNPLKGNPFIDRLKATSVPLPHTVASLKQVIVQPEGLPDPTGDFTSLFKTRNTWNAMVSSTHVDILTGDLGATIKTPMVLVFITNPTPLLPVVSEDEVGDHLGNKLPPHELIFTLLSANELSAHAGISILSAVQPWW</sequence>
<evidence type="ECO:0000256" key="1">
    <source>
        <dbReference type="SAM" id="MobiDB-lite"/>
    </source>
</evidence>